<dbReference type="Gene3D" id="3.90.780.10">
    <property type="entry name" value="5'-Nucleotidase, C-terminal domain"/>
    <property type="match status" value="1"/>
</dbReference>
<dbReference type="Proteomes" id="UP000006671">
    <property type="component" value="Unassembled WGS sequence"/>
</dbReference>
<comment type="similarity">
    <text evidence="1 3">Belongs to the 5'-nucleotidase family.</text>
</comment>
<dbReference type="OMA" id="GETWYDF"/>
<accession>D2UYV4</accession>
<proteinExistence type="inferred from homology"/>
<dbReference type="GO" id="GO:0016787">
    <property type="term" value="F:hydrolase activity"/>
    <property type="evidence" value="ECO:0007669"/>
    <property type="project" value="UniProtKB-KW"/>
</dbReference>
<dbReference type="PANTHER" id="PTHR11575">
    <property type="entry name" value="5'-NUCLEOTIDASE-RELATED"/>
    <property type="match status" value="1"/>
</dbReference>
<gene>
    <name evidence="6" type="ORF">NAEGRDRAFT_61715</name>
</gene>
<evidence type="ECO:0000313" key="7">
    <source>
        <dbReference type="Proteomes" id="UP000006671"/>
    </source>
</evidence>
<evidence type="ECO:0000256" key="3">
    <source>
        <dbReference type="RuleBase" id="RU362119"/>
    </source>
</evidence>
<evidence type="ECO:0000259" key="5">
    <source>
        <dbReference type="Pfam" id="PF02872"/>
    </source>
</evidence>
<dbReference type="InParanoid" id="D2UYV4"/>
<keyword evidence="3" id="KW-0547">Nucleotide-binding</keyword>
<dbReference type="Pfam" id="PF00149">
    <property type="entry name" value="Metallophos"/>
    <property type="match status" value="1"/>
</dbReference>
<dbReference type="KEGG" id="ngr:NAEGRDRAFT_61715"/>
<feature type="domain" description="Calcineurin-like phosphoesterase" evidence="4">
    <location>
        <begin position="81"/>
        <end position="186"/>
    </location>
</feature>
<dbReference type="PRINTS" id="PR01607">
    <property type="entry name" value="APYRASEFAMLY"/>
</dbReference>
<dbReference type="RefSeq" id="XP_002682780.1">
    <property type="nucleotide sequence ID" value="XM_002682734.1"/>
</dbReference>
<dbReference type="Pfam" id="PF02872">
    <property type="entry name" value="5_nucleotid_C"/>
    <property type="match status" value="1"/>
</dbReference>
<dbReference type="InterPro" id="IPR036907">
    <property type="entry name" value="5'-Nucleotdase_C_sf"/>
</dbReference>
<keyword evidence="7" id="KW-1185">Reference proteome</keyword>
<keyword evidence="3" id="KW-0378">Hydrolase</keyword>
<dbReference type="STRING" id="5762.D2UYV4"/>
<keyword evidence="2" id="KW-0732">Signal</keyword>
<sequence>MYKREIIKQTVNNCTFHRKAIIGNWIMTRFIPPFSLFNNYSNGSIKSNNNCMMMINSSSVSSFHTSLSHHYQKGKVVKPITILMINDVYEINESQEDGVGGFIGLNRIINKLRNEEKAKGHPTIVTVNGDFLSAGLLSNSYKGKHMVDLFNILEIDLCTIGNHDFDYGLDVLIERVRQSRFKWVCSNVELLDPKLKTLCEVGCNCQDVEPPKNVIFHRKHIMDYAINGTNLKVGFFGVLTEATKHLTGGLKNDLDKIVIHPYLDVAKKMVFELKHIDKCDLIICISHLDMEQDMELRHTHFPYIEISNTNNTLIVKSGSDAKYVAKMSLVVEKTDSSSAMQKNNQFDSTIYVDSVGLVQNRESNEVELPHDDESDIRMRNMIDYLNSQIPQDAYNVLAICETPLSSSTNICRSRESTFGNFLCDVLQDCFDCDMVLFNGGGIRADKTYAVGYHIKVIDIMRELPLINEIINISIKGKYIKKIVELSLAPIDSLGTLGSGLYPQVSRTVKIEYDRKKSPGNRIVSFTINGEPIQDDKYYKLVTTNYLIEGGLDGENWLKSYTYDNADGILVNANEKYHRNNFVHILKEELPKIGNIISRIENRTRDINNPLNENETD</sequence>
<dbReference type="PANTHER" id="PTHR11575:SF48">
    <property type="entry name" value="5'-NUCLEOTIDASE"/>
    <property type="match status" value="1"/>
</dbReference>
<dbReference type="VEuPathDB" id="AmoebaDB:NAEGRDRAFT_61715"/>
<dbReference type="InterPro" id="IPR029052">
    <property type="entry name" value="Metallo-depent_PP-like"/>
</dbReference>
<dbReference type="Gene3D" id="3.60.21.10">
    <property type="match status" value="1"/>
</dbReference>
<reference evidence="6 7" key="1">
    <citation type="journal article" date="2010" name="Cell">
        <title>The genome of Naegleria gruberi illuminates early eukaryotic versatility.</title>
        <authorList>
            <person name="Fritz-Laylin L.K."/>
            <person name="Prochnik S.E."/>
            <person name="Ginger M.L."/>
            <person name="Dacks J.B."/>
            <person name="Carpenter M.L."/>
            <person name="Field M.C."/>
            <person name="Kuo A."/>
            <person name="Paredez A."/>
            <person name="Chapman J."/>
            <person name="Pham J."/>
            <person name="Shu S."/>
            <person name="Neupane R."/>
            <person name="Cipriano M."/>
            <person name="Mancuso J."/>
            <person name="Tu H."/>
            <person name="Salamov A."/>
            <person name="Lindquist E."/>
            <person name="Shapiro H."/>
            <person name="Lucas S."/>
            <person name="Grigoriev I.V."/>
            <person name="Cande W.Z."/>
            <person name="Fulton C."/>
            <person name="Rokhsar D.S."/>
            <person name="Dawson S.C."/>
        </authorList>
    </citation>
    <scope>NUCLEOTIDE SEQUENCE [LARGE SCALE GENOMIC DNA]</scope>
    <source>
        <strain evidence="6 7">NEG-M</strain>
    </source>
</reference>
<dbReference type="GeneID" id="8863017"/>
<organism evidence="7">
    <name type="scientific">Naegleria gruberi</name>
    <name type="common">Amoeba</name>
    <dbReference type="NCBI Taxonomy" id="5762"/>
    <lineage>
        <taxon>Eukaryota</taxon>
        <taxon>Discoba</taxon>
        <taxon>Heterolobosea</taxon>
        <taxon>Tetramitia</taxon>
        <taxon>Eutetramitia</taxon>
        <taxon>Vahlkampfiidae</taxon>
        <taxon>Naegleria</taxon>
    </lineage>
</organism>
<feature type="domain" description="5'-Nucleotidase C-terminal" evidence="5">
    <location>
        <begin position="408"/>
        <end position="557"/>
    </location>
</feature>
<evidence type="ECO:0000259" key="4">
    <source>
        <dbReference type="Pfam" id="PF00149"/>
    </source>
</evidence>
<protein>
    <submittedName>
        <fullName evidence="6">Predicted protein</fullName>
    </submittedName>
</protein>
<name>D2UYV4_NAEGR</name>
<dbReference type="AlphaFoldDB" id="D2UYV4"/>
<dbReference type="InterPro" id="IPR004843">
    <property type="entry name" value="Calcineurin-like_PHP"/>
</dbReference>
<dbReference type="eggNOG" id="KOG4419">
    <property type="taxonomic scope" value="Eukaryota"/>
</dbReference>
<dbReference type="GO" id="GO:0000166">
    <property type="term" value="F:nucleotide binding"/>
    <property type="evidence" value="ECO:0007669"/>
    <property type="project" value="UniProtKB-KW"/>
</dbReference>
<dbReference type="SUPFAM" id="SSF55816">
    <property type="entry name" value="5'-nucleotidase (syn. UDP-sugar hydrolase), C-terminal domain"/>
    <property type="match status" value="1"/>
</dbReference>
<evidence type="ECO:0000256" key="2">
    <source>
        <dbReference type="ARBA" id="ARBA00022729"/>
    </source>
</evidence>
<dbReference type="EMBL" id="GG738846">
    <property type="protein sequence ID" value="EFC50036.1"/>
    <property type="molecule type" value="Genomic_DNA"/>
</dbReference>
<dbReference type="InterPro" id="IPR008334">
    <property type="entry name" value="5'-Nucleotdase_C"/>
</dbReference>
<dbReference type="GO" id="GO:0009166">
    <property type="term" value="P:nucleotide catabolic process"/>
    <property type="evidence" value="ECO:0007669"/>
    <property type="project" value="InterPro"/>
</dbReference>
<evidence type="ECO:0000256" key="1">
    <source>
        <dbReference type="ARBA" id="ARBA00006654"/>
    </source>
</evidence>
<dbReference type="OrthoDB" id="10252235at2759"/>
<evidence type="ECO:0000313" key="6">
    <source>
        <dbReference type="EMBL" id="EFC50036.1"/>
    </source>
</evidence>
<dbReference type="InterPro" id="IPR006179">
    <property type="entry name" value="5_nucleotidase/apyrase"/>
</dbReference>
<dbReference type="SUPFAM" id="SSF56300">
    <property type="entry name" value="Metallo-dependent phosphatases"/>
    <property type="match status" value="1"/>
</dbReference>